<feature type="region of interest" description="Disordered" evidence="1">
    <location>
        <begin position="1"/>
        <end position="23"/>
    </location>
</feature>
<comment type="caution">
    <text evidence="3">The sequence shown here is derived from an EMBL/GenBank/DDBJ whole genome shotgun (WGS) entry which is preliminary data.</text>
</comment>
<protein>
    <submittedName>
        <fullName evidence="3">Uncharacterized protein</fullName>
    </submittedName>
</protein>
<dbReference type="Proteomes" id="UP000680206">
    <property type="component" value="Unassembled WGS sequence"/>
</dbReference>
<evidence type="ECO:0000313" key="4">
    <source>
        <dbReference type="Proteomes" id="UP000680206"/>
    </source>
</evidence>
<organism evidence="3 4">
    <name type="scientific">Actinomadura violacea</name>
    <dbReference type="NCBI Taxonomy" id="2819934"/>
    <lineage>
        <taxon>Bacteria</taxon>
        <taxon>Bacillati</taxon>
        <taxon>Actinomycetota</taxon>
        <taxon>Actinomycetes</taxon>
        <taxon>Streptosporangiales</taxon>
        <taxon>Thermomonosporaceae</taxon>
        <taxon>Actinomadura</taxon>
    </lineage>
</organism>
<evidence type="ECO:0000256" key="1">
    <source>
        <dbReference type="SAM" id="MobiDB-lite"/>
    </source>
</evidence>
<name>A0ABS3RMK1_9ACTN</name>
<accession>A0ABS3RMK1</accession>
<feature type="transmembrane region" description="Helical" evidence="2">
    <location>
        <begin position="35"/>
        <end position="54"/>
    </location>
</feature>
<keyword evidence="4" id="KW-1185">Reference proteome</keyword>
<evidence type="ECO:0000256" key="2">
    <source>
        <dbReference type="SAM" id="Phobius"/>
    </source>
</evidence>
<keyword evidence="2" id="KW-0472">Membrane</keyword>
<keyword evidence="2" id="KW-1133">Transmembrane helix</keyword>
<reference evidence="3 4" key="1">
    <citation type="submission" date="2021-03" db="EMBL/GenBank/DDBJ databases">
        <title>Actinomadura violae sp. nov., isolated from lichen in Thailand.</title>
        <authorList>
            <person name="Kanchanasin P."/>
            <person name="Saeng-In P."/>
            <person name="Phongsopitanun W."/>
            <person name="Yuki M."/>
            <person name="Kudo T."/>
            <person name="Ohkuma M."/>
            <person name="Tanasupawat S."/>
        </authorList>
    </citation>
    <scope>NUCLEOTIDE SEQUENCE [LARGE SCALE GENOMIC DNA]</scope>
    <source>
        <strain evidence="3 4">LCR2-06</strain>
    </source>
</reference>
<dbReference type="EMBL" id="JAGEPF010000006">
    <property type="protein sequence ID" value="MBO2457931.1"/>
    <property type="molecule type" value="Genomic_DNA"/>
</dbReference>
<feature type="compositionally biased region" description="Basic residues" evidence="1">
    <location>
        <begin position="1"/>
        <end position="18"/>
    </location>
</feature>
<dbReference type="RefSeq" id="WP_208239488.1">
    <property type="nucleotide sequence ID" value="NZ_JAGEPF010000006.1"/>
</dbReference>
<keyword evidence="2" id="KW-0812">Transmembrane</keyword>
<proteinExistence type="predicted"/>
<evidence type="ECO:0000313" key="3">
    <source>
        <dbReference type="EMBL" id="MBO2457931.1"/>
    </source>
</evidence>
<gene>
    <name evidence="3" type="ORF">J4709_10150</name>
</gene>
<sequence length="55" mass="6057">MRRRHQGRRRRGRGRHAGAPHAGRAPAWLNRLAKAVWLADGALAVAALLTAVLLR</sequence>